<keyword evidence="2" id="KW-1185">Reference proteome</keyword>
<name>A0A2N3Y994_SACSN</name>
<organism evidence="1 2">
    <name type="scientific">Saccharopolyspora spinosa</name>
    <dbReference type="NCBI Taxonomy" id="60894"/>
    <lineage>
        <taxon>Bacteria</taxon>
        <taxon>Bacillati</taxon>
        <taxon>Actinomycetota</taxon>
        <taxon>Actinomycetes</taxon>
        <taxon>Pseudonocardiales</taxon>
        <taxon>Pseudonocardiaceae</taxon>
        <taxon>Saccharopolyspora</taxon>
    </lineage>
</organism>
<dbReference type="EMBL" id="PJNB01000001">
    <property type="protein sequence ID" value="PKW19488.1"/>
    <property type="molecule type" value="Genomic_DNA"/>
</dbReference>
<protein>
    <submittedName>
        <fullName evidence="1">Uncharacterized protein</fullName>
    </submittedName>
</protein>
<dbReference type="STRING" id="994479.GCA_000194155_00504"/>
<gene>
    <name evidence="1" type="ORF">A8926_7658</name>
</gene>
<proteinExistence type="predicted"/>
<evidence type="ECO:0000313" key="2">
    <source>
        <dbReference type="Proteomes" id="UP000233786"/>
    </source>
</evidence>
<comment type="caution">
    <text evidence="1">The sequence shown here is derived from an EMBL/GenBank/DDBJ whole genome shotgun (WGS) entry which is preliminary data.</text>
</comment>
<reference evidence="1" key="1">
    <citation type="submission" date="2017-12" db="EMBL/GenBank/DDBJ databases">
        <title>Sequencing the genomes of 1000 Actinobacteria strains.</title>
        <authorList>
            <person name="Klenk H.-P."/>
        </authorList>
    </citation>
    <scope>NUCLEOTIDE SEQUENCE [LARGE SCALE GENOMIC DNA]</scope>
    <source>
        <strain evidence="1">DSM 44228</strain>
    </source>
</reference>
<accession>A0A2N3Y994</accession>
<dbReference type="AlphaFoldDB" id="A0A2N3Y994"/>
<sequence length="62" mass="7101">MWWLRSVGQVPSLFLIHDVGNRAGEHGCTPIRRAFVWQSGAGLFRVHCVCREPWTPQPCRPT</sequence>
<evidence type="ECO:0000313" key="1">
    <source>
        <dbReference type="EMBL" id="PKW19488.1"/>
    </source>
</evidence>
<dbReference type="Proteomes" id="UP000233786">
    <property type="component" value="Unassembled WGS sequence"/>
</dbReference>